<evidence type="ECO:0000313" key="2">
    <source>
        <dbReference type="Proteomes" id="UP000028995"/>
    </source>
</evidence>
<dbReference type="EMBL" id="JGYU01000005">
    <property type="protein sequence ID" value="KFI57469.1"/>
    <property type="molecule type" value="Genomic_DNA"/>
</dbReference>
<keyword evidence="2" id="KW-1185">Reference proteome</keyword>
<accession>A0A087AFB9</accession>
<dbReference type="STRING" id="35760.BCHO_0888"/>
<sequence length="66" mass="7487">MDINNLASVIGRSQSYTYERLAGRKAFNTEDLSKIATALHMPLTMLFDSYMLGERIRAHEEHTEAA</sequence>
<reference evidence="1 2" key="1">
    <citation type="submission" date="2014-03" db="EMBL/GenBank/DDBJ databases">
        <title>Genomics of Bifidobacteria.</title>
        <authorList>
            <person name="Ventura M."/>
            <person name="Milani C."/>
            <person name="Lugli G.A."/>
        </authorList>
    </citation>
    <scope>NUCLEOTIDE SEQUENCE [LARGE SCALE GENOMIC DNA]</scope>
    <source>
        <strain evidence="1 2">LMG 10510</strain>
    </source>
</reference>
<dbReference type="InterPro" id="IPR010982">
    <property type="entry name" value="Lambda_DNA-bd_dom_sf"/>
</dbReference>
<gene>
    <name evidence="1" type="ORF">BCHO_0888</name>
</gene>
<protein>
    <submittedName>
        <fullName evidence="1">Uncharacterized protein</fullName>
    </submittedName>
</protein>
<name>A0A087AFB9_9BIFI</name>
<comment type="caution">
    <text evidence="1">The sequence shown here is derived from an EMBL/GenBank/DDBJ whole genome shotgun (WGS) entry which is preliminary data.</text>
</comment>
<dbReference type="AlphaFoldDB" id="A0A087AFB9"/>
<dbReference type="GO" id="GO:0003677">
    <property type="term" value="F:DNA binding"/>
    <property type="evidence" value="ECO:0007669"/>
    <property type="project" value="InterPro"/>
</dbReference>
<dbReference type="Proteomes" id="UP000028995">
    <property type="component" value="Unassembled WGS sequence"/>
</dbReference>
<proteinExistence type="predicted"/>
<evidence type="ECO:0000313" key="1">
    <source>
        <dbReference type="EMBL" id="KFI57469.1"/>
    </source>
</evidence>
<dbReference type="SUPFAM" id="SSF47413">
    <property type="entry name" value="lambda repressor-like DNA-binding domains"/>
    <property type="match status" value="1"/>
</dbReference>
<organism evidence="1 2">
    <name type="scientific">Bifidobacterium choerinum</name>
    <dbReference type="NCBI Taxonomy" id="35760"/>
    <lineage>
        <taxon>Bacteria</taxon>
        <taxon>Bacillati</taxon>
        <taxon>Actinomycetota</taxon>
        <taxon>Actinomycetes</taxon>
        <taxon>Bifidobacteriales</taxon>
        <taxon>Bifidobacteriaceae</taxon>
        <taxon>Bifidobacterium</taxon>
    </lineage>
</organism>